<dbReference type="InterPro" id="IPR036264">
    <property type="entry name" value="Bact_exopeptidase_dim_dom"/>
</dbReference>
<organism evidence="7 8">
    <name type="scientific">Paraburkholderia humisilvae</name>
    <dbReference type="NCBI Taxonomy" id="627669"/>
    <lineage>
        <taxon>Bacteria</taxon>
        <taxon>Pseudomonadati</taxon>
        <taxon>Pseudomonadota</taxon>
        <taxon>Betaproteobacteria</taxon>
        <taxon>Burkholderiales</taxon>
        <taxon>Burkholderiaceae</taxon>
        <taxon>Paraburkholderia</taxon>
    </lineage>
</organism>
<keyword evidence="5" id="KW-0170">Cobalt</keyword>
<dbReference type="InterPro" id="IPR011650">
    <property type="entry name" value="Peptidase_M20_dimer"/>
</dbReference>
<dbReference type="PANTHER" id="PTHR43808:SF31">
    <property type="entry name" value="N-ACETYL-L-CITRULLINE DEACETYLASE"/>
    <property type="match status" value="1"/>
</dbReference>
<dbReference type="EC" id="3.5.1.16" evidence="7"/>
<dbReference type="CDD" id="cd03894">
    <property type="entry name" value="M20_ArgE"/>
    <property type="match status" value="1"/>
</dbReference>
<name>A0A6J5F4Y6_9BURK</name>
<dbReference type="Pfam" id="PF07687">
    <property type="entry name" value="M20_dimer"/>
    <property type="match status" value="1"/>
</dbReference>
<evidence type="ECO:0000256" key="3">
    <source>
        <dbReference type="ARBA" id="ARBA00022801"/>
    </source>
</evidence>
<dbReference type="InterPro" id="IPR050072">
    <property type="entry name" value="Peptidase_M20A"/>
</dbReference>
<dbReference type="SUPFAM" id="SSF55031">
    <property type="entry name" value="Bacterial exopeptidase dimerisation domain"/>
    <property type="match status" value="1"/>
</dbReference>
<dbReference type="EMBL" id="CADIKH010000090">
    <property type="protein sequence ID" value="CAB3773920.1"/>
    <property type="molecule type" value="Genomic_DNA"/>
</dbReference>
<dbReference type="NCBIfam" id="NF005710">
    <property type="entry name" value="PRK07522.1"/>
    <property type="match status" value="1"/>
</dbReference>
<dbReference type="SUPFAM" id="SSF53187">
    <property type="entry name" value="Zn-dependent exopeptidases"/>
    <property type="match status" value="1"/>
</dbReference>
<keyword evidence="4" id="KW-0862">Zinc</keyword>
<sequence length="351" mass="37123">MLGAAGISSTIVWNGAGSCANLFASTGPADVPGVMLSGHTDVVHVEGQPWIMPPFEATLRDGRLYGRGAADMKGFVACAVIAMIDASARTLKKPLQLALSYDEEIGRVGVRRLIGVLEVAPVRPELCIVGEPTMMQIATGHKGKAAYRAICCGQEGHPALAPKYLNAIHVAADWIAGIRAAQQHRAESGARDDSYDVPYSTIHVGTIRGGKVLNIVPNECTLDFEIRTLASDDAASILGDIRSHASIASAMTLHGKVHLPAVEEVNAYPGLDTHVASDAVKLLGTLLPPDTQKRKVAFGTEGDLFSMRLSVPTAVCGRGDITIAHKPDEYVALTQLDACDSFVAPLTRCLQ</sequence>
<evidence type="ECO:0000313" key="7">
    <source>
        <dbReference type="EMBL" id="CAB3773920.1"/>
    </source>
</evidence>
<keyword evidence="2" id="KW-0479">Metal-binding</keyword>
<accession>A0A6J5F4Y6</accession>
<dbReference type="Gene3D" id="3.30.70.360">
    <property type="match status" value="1"/>
</dbReference>
<evidence type="ECO:0000256" key="4">
    <source>
        <dbReference type="ARBA" id="ARBA00022833"/>
    </source>
</evidence>
<keyword evidence="3 7" id="KW-0378">Hydrolase</keyword>
<evidence type="ECO:0000313" key="8">
    <source>
        <dbReference type="Proteomes" id="UP000494363"/>
    </source>
</evidence>
<gene>
    <name evidence="7" type="primary">argE_3</name>
    <name evidence="7" type="ORF">LMG29542_07505</name>
</gene>
<evidence type="ECO:0000256" key="2">
    <source>
        <dbReference type="ARBA" id="ARBA00022723"/>
    </source>
</evidence>
<protein>
    <submittedName>
        <fullName evidence="7">Acetylornithine deacetylase</fullName>
        <ecNumber evidence="7">3.5.1.16</ecNumber>
    </submittedName>
</protein>
<dbReference type="GO" id="GO:0008777">
    <property type="term" value="F:acetylornithine deacetylase activity"/>
    <property type="evidence" value="ECO:0007669"/>
    <property type="project" value="UniProtKB-EC"/>
</dbReference>
<proteinExistence type="predicted"/>
<reference evidence="7 8" key="1">
    <citation type="submission" date="2020-04" db="EMBL/GenBank/DDBJ databases">
        <authorList>
            <person name="De Canck E."/>
        </authorList>
    </citation>
    <scope>NUCLEOTIDE SEQUENCE [LARGE SCALE GENOMIC DNA]</scope>
    <source>
        <strain evidence="7 8">LMG 29542</strain>
    </source>
</reference>
<comment type="cofactor">
    <cofactor evidence="1">
        <name>Zn(2+)</name>
        <dbReference type="ChEBI" id="CHEBI:29105"/>
    </cofactor>
</comment>
<evidence type="ECO:0000256" key="1">
    <source>
        <dbReference type="ARBA" id="ARBA00001947"/>
    </source>
</evidence>
<dbReference type="Gene3D" id="3.40.630.10">
    <property type="entry name" value="Zn peptidases"/>
    <property type="match status" value="1"/>
</dbReference>
<dbReference type="Pfam" id="PF01546">
    <property type="entry name" value="Peptidase_M20"/>
    <property type="match status" value="1"/>
</dbReference>
<feature type="domain" description="Peptidase M20 dimerisation" evidence="6">
    <location>
        <begin position="139"/>
        <end position="245"/>
    </location>
</feature>
<dbReference type="GO" id="GO:0046872">
    <property type="term" value="F:metal ion binding"/>
    <property type="evidence" value="ECO:0007669"/>
    <property type="project" value="UniProtKB-KW"/>
</dbReference>
<dbReference type="Proteomes" id="UP000494363">
    <property type="component" value="Unassembled WGS sequence"/>
</dbReference>
<evidence type="ECO:0000259" key="6">
    <source>
        <dbReference type="Pfam" id="PF07687"/>
    </source>
</evidence>
<dbReference type="InterPro" id="IPR001261">
    <property type="entry name" value="ArgE/DapE_CS"/>
</dbReference>
<keyword evidence="8" id="KW-1185">Reference proteome</keyword>
<dbReference type="AlphaFoldDB" id="A0A6J5F4Y6"/>
<dbReference type="PROSITE" id="PS00759">
    <property type="entry name" value="ARGE_DAPE_CPG2_2"/>
    <property type="match status" value="1"/>
</dbReference>
<evidence type="ECO:0000256" key="5">
    <source>
        <dbReference type="ARBA" id="ARBA00023285"/>
    </source>
</evidence>
<dbReference type="InterPro" id="IPR002933">
    <property type="entry name" value="Peptidase_M20"/>
</dbReference>
<dbReference type="PROSITE" id="PS00758">
    <property type="entry name" value="ARGE_DAPE_CPG2_1"/>
    <property type="match status" value="1"/>
</dbReference>
<dbReference type="PANTHER" id="PTHR43808">
    <property type="entry name" value="ACETYLORNITHINE DEACETYLASE"/>
    <property type="match status" value="1"/>
</dbReference>
<dbReference type="GO" id="GO:0006526">
    <property type="term" value="P:L-arginine biosynthetic process"/>
    <property type="evidence" value="ECO:0007669"/>
    <property type="project" value="TreeGrafter"/>
</dbReference>